<evidence type="ECO:0000259" key="8">
    <source>
        <dbReference type="Pfam" id="PF07773"/>
    </source>
</evidence>
<evidence type="ECO:0000256" key="1">
    <source>
        <dbReference type="ARBA" id="ARBA00007633"/>
    </source>
</evidence>
<feature type="domain" description="Tectonic-1-3" evidence="8">
    <location>
        <begin position="426"/>
        <end position="604"/>
    </location>
</feature>
<evidence type="ECO:0000256" key="3">
    <source>
        <dbReference type="ARBA" id="ARBA00022729"/>
    </source>
</evidence>
<evidence type="ECO:0000256" key="4">
    <source>
        <dbReference type="ARBA" id="ARBA00022794"/>
    </source>
</evidence>
<dbReference type="AlphaFoldDB" id="A0AA97LDQ9"/>
<dbReference type="KEGG" id="emc:129341143"/>
<proteinExistence type="inferred from homology"/>
<dbReference type="PANTHER" id="PTHR14611">
    <property type="entry name" value="TECTONIC FAMILY MEMBER"/>
    <property type="match status" value="1"/>
</dbReference>
<keyword evidence="10" id="KW-1185">Reference proteome</keyword>
<feature type="signal peptide" evidence="7">
    <location>
        <begin position="1"/>
        <end position="25"/>
    </location>
</feature>
<reference evidence="11" key="1">
    <citation type="submission" date="2025-08" db="UniProtKB">
        <authorList>
            <consortium name="RefSeq"/>
        </authorList>
    </citation>
    <scope>IDENTIFICATION</scope>
    <source>
        <tissue evidence="11">Blood</tissue>
    </source>
</reference>
<dbReference type="InterPro" id="IPR057724">
    <property type="entry name" value="TCTN1-3_N"/>
</dbReference>
<dbReference type="RefSeq" id="XP_054852110.1">
    <property type="nucleotide sequence ID" value="XM_054996135.1"/>
</dbReference>
<dbReference type="GO" id="GO:0060271">
    <property type="term" value="P:cilium assembly"/>
    <property type="evidence" value="ECO:0007669"/>
    <property type="project" value="TreeGrafter"/>
</dbReference>
<dbReference type="Pfam" id="PF25752">
    <property type="entry name" value="DUF1619_N"/>
    <property type="match status" value="1"/>
</dbReference>
<accession>A0AA97LDQ9</accession>
<keyword evidence="4" id="KW-0970">Cilium biogenesis/degradation</keyword>
<dbReference type="Pfam" id="PF07773">
    <property type="entry name" value="TCTN_DUF1619"/>
    <property type="match status" value="2"/>
</dbReference>
<dbReference type="GO" id="GO:1904491">
    <property type="term" value="P:protein localization to ciliary transition zone"/>
    <property type="evidence" value="ECO:0007669"/>
    <property type="project" value="TreeGrafter"/>
</dbReference>
<name>A0AA97LDQ9_EUBMA</name>
<evidence type="ECO:0000256" key="5">
    <source>
        <dbReference type="ARBA" id="ARBA00023180"/>
    </source>
</evidence>
<sequence length="631" mass="67344">MGSGAALPLLRPLALCFLVLPLAPSTTVQTPGPSVLATSTDGAATGPQPEGLSSSAPTAETTPWPPEPSLGPSASESSRSTSSPVETPGPSPAGTRGTSRPASPSATPHPGSWPQPVMDVAKLCVCDLLVDQCDINCCCDPTCTAADFSLFTTCSVPVVTGESQLCGQQEALYSIDTSAQPPKRTYQLADKVNPSVFCLQTINYKAALTFQPPEIPTSQNFDRLLQDYGGIHFSTETDLTSSAESETWRAVNGAETSRYEYRDPIQTADGFLWLPAPLFSSQCADSNPAGFLVNQAVKCNRMIQADECTTIPALSMQFYTNSSILAVPKSNRTVKVTIQSTTVQLLEGLRTRLASSAVLLPTLQDQTCNNVVLGARYLITFTEAGEIASAAVSLVLATVNMTAGFIRQSFEVRFVQQNTQPVILSGNPGYVVGLPIKAGFGSPGSGIIQSMEEDGQLTMLRSTSTQDCLAVEGIRTPVLFGYNMMSGCQLRITKDADCLLLAPALLNVLKGQKFPDSVAAFGNSEPQNRLDWVQIVYNISQPSSCEIPVRFEIEVKWTKYGSLVNPQAKLTSLTVTVVTAALPQVDSGSERTILILSTVTFVDISAPAEPGYKSRPTVEAKLPFDFFFPFV</sequence>
<dbReference type="GO" id="GO:0036038">
    <property type="term" value="C:MKS complex"/>
    <property type="evidence" value="ECO:0007669"/>
    <property type="project" value="TreeGrafter"/>
</dbReference>
<dbReference type="InterPro" id="IPR011677">
    <property type="entry name" value="TCTN1-3_dom"/>
</dbReference>
<evidence type="ECO:0000313" key="11">
    <source>
        <dbReference type="RefSeq" id="XP_054852110.1"/>
    </source>
</evidence>
<dbReference type="CTD" id="79600"/>
<dbReference type="GeneID" id="129341143"/>
<feature type="compositionally biased region" description="Polar residues" evidence="6">
    <location>
        <begin position="96"/>
        <end position="106"/>
    </location>
</feature>
<organism evidence="10 11">
    <name type="scientific">Eublepharis macularius</name>
    <name type="common">Leopard gecko</name>
    <name type="synonym">Cyrtodactylus macularius</name>
    <dbReference type="NCBI Taxonomy" id="481883"/>
    <lineage>
        <taxon>Eukaryota</taxon>
        <taxon>Metazoa</taxon>
        <taxon>Chordata</taxon>
        <taxon>Craniata</taxon>
        <taxon>Vertebrata</taxon>
        <taxon>Euteleostomi</taxon>
        <taxon>Lepidosauria</taxon>
        <taxon>Squamata</taxon>
        <taxon>Bifurcata</taxon>
        <taxon>Gekkota</taxon>
        <taxon>Eublepharidae</taxon>
        <taxon>Eublepharinae</taxon>
        <taxon>Eublepharis</taxon>
    </lineage>
</organism>
<feature type="compositionally biased region" description="Low complexity" evidence="6">
    <location>
        <begin position="53"/>
        <end position="62"/>
    </location>
</feature>
<evidence type="ECO:0000259" key="9">
    <source>
        <dbReference type="Pfam" id="PF25752"/>
    </source>
</evidence>
<keyword evidence="3 7" id="KW-0732">Signal</keyword>
<evidence type="ECO:0000256" key="2">
    <source>
        <dbReference type="ARBA" id="ARBA00011495"/>
    </source>
</evidence>
<protein>
    <submittedName>
        <fullName evidence="11">Tectonic-1 isoform X1</fullName>
    </submittedName>
</protein>
<dbReference type="Proteomes" id="UP001190640">
    <property type="component" value="Chromosome 13"/>
</dbReference>
<evidence type="ECO:0000256" key="7">
    <source>
        <dbReference type="SAM" id="SignalP"/>
    </source>
</evidence>
<evidence type="ECO:0000313" key="10">
    <source>
        <dbReference type="Proteomes" id="UP001190640"/>
    </source>
</evidence>
<evidence type="ECO:0000256" key="6">
    <source>
        <dbReference type="SAM" id="MobiDB-lite"/>
    </source>
</evidence>
<keyword evidence="5" id="KW-0325">Glycoprotein</keyword>
<feature type="compositionally biased region" description="Polar residues" evidence="6">
    <location>
        <begin position="26"/>
        <end position="42"/>
    </location>
</feature>
<comment type="similarity">
    <text evidence="1">Belongs to the tectonic family.</text>
</comment>
<feature type="domain" description="Tectonic-1-3 N-terminal" evidence="9">
    <location>
        <begin position="114"/>
        <end position="221"/>
    </location>
</feature>
<feature type="compositionally biased region" description="Low complexity" evidence="6">
    <location>
        <begin position="73"/>
        <end position="83"/>
    </location>
</feature>
<dbReference type="InterPro" id="IPR040354">
    <property type="entry name" value="TCTN1-3"/>
</dbReference>
<feature type="domain" description="Tectonic-1-3" evidence="8">
    <location>
        <begin position="257"/>
        <end position="416"/>
    </location>
</feature>
<gene>
    <name evidence="11" type="primary">TCTN1</name>
</gene>
<dbReference type="PANTHER" id="PTHR14611:SF1">
    <property type="entry name" value="TECTONIC-1"/>
    <property type="match status" value="1"/>
</dbReference>
<comment type="subunit">
    <text evidence="2">Part of the tectonic-like complex (also named B9 complex).</text>
</comment>
<feature type="chain" id="PRO_5041691858" evidence="7">
    <location>
        <begin position="26"/>
        <end position="631"/>
    </location>
</feature>
<feature type="region of interest" description="Disordered" evidence="6">
    <location>
        <begin position="26"/>
        <end position="114"/>
    </location>
</feature>